<feature type="domain" description="ABC transmembrane type-2" evidence="8">
    <location>
        <begin position="44"/>
        <end position="267"/>
    </location>
</feature>
<sequence>MSTVSTGETESPRSRETGVRTTTTGDRLKALGRAEFSLLVRNRTALFTALFVPLGMIVAIRESLGRIDLGDTGFSVIEASMTGGIGMVLVMAVYGSLTSAYTARREELVLKRLRTMEASDREILVGTALPAAGLAFVQSAVMIAAAVAFLDVRAPRQPVVLVGGLLIGLVLLSALAAVTSAFTRTVESAQITSMPLFMISVVGSGLFVPLEALPDRVASLCELLPVTGAMTLIRAGWLGGAEGNDLLGAALSALVWTILSVFAVQRWFRWEPRR</sequence>
<dbReference type="Proteomes" id="UP000245992">
    <property type="component" value="Unassembled WGS sequence"/>
</dbReference>
<keyword evidence="6" id="KW-1003">Cell membrane</keyword>
<dbReference type="InterPro" id="IPR013525">
    <property type="entry name" value="ABC2_TM"/>
</dbReference>
<proteinExistence type="inferred from homology"/>
<feature type="transmembrane region" description="Helical" evidence="6">
    <location>
        <begin position="81"/>
        <end position="102"/>
    </location>
</feature>
<reference evidence="9 10" key="1">
    <citation type="submission" date="2013-12" db="EMBL/GenBank/DDBJ databases">
        <title>Annotated genome of Streptomyces scopuliridis.</title>
        <authorList>
            <person name="Olson J.B."/>
        </authorList>
    </citation>
    <scope>NUCLEOTIDE SEQUENCE [LARGE SCALE GENOMIC DNA]</scope>
    <source>
        <strain evidence="9 10">RB72</strain>
    </source>
</reference>
<evidence type="ECO:0000313" key="10">
    <source>
        <dbReference type="Proteomes" id="UP000245992"/>
    </source>
</evidence>
<evidence type="ECO:0000256" key="2">
    <source>
        <dbReference type="ARBA" id="ARBA00022692"/>
    </source>
</evidence>
<comment type="caution">
    <text evidence="9">The sequence shown here is derived from an EMBL/GenBank/DDBJ whole genome shotgun (WGS) entry which is preliminary data.</text>
</comment>
<evidence type="ECO:0000256" key="6">
    <source>
        <dbReference type="RuleBase" id="RU361157"/>
    </source>
</evidence>
<dbReference type="PANTHER" id="PTHR43027:SF2">
    <property type="entry name" value="TRANSPORT PERMEASE PROTEIN"/>
    <property type="match status" value="1"/>
</dbReference>
<dbReference type="AlphaFoldDB" id="A0A2T7T6C4"/>
<keyword evidence="5" id="KW-0046">Antibiotic resistance</keyword>
<dbReference type="EMBL" id="AZSP01000179">
    <property type="protein sequence ID" value="PVE10668.1"/>
    <property type="molecule type" value="Genomic_DNA"/>
</dbReference>
<name>A0A2T7T6C4_9ACTN</name>
<keyword evidence="6" id="KW-0813">Transport</keyword>
<feature type="region of interest" description="Disordered" evidence="7">
    <location>
        <begin position="1"/>
        <end position="24"/>
    </location>
</feature>
<keyword evidence="10" id="KW-1185">Reference proteome</keyword>
<feature type="transmembrane region" description="Helical" evidence="6">
    <location>
        <begin position="159"/>
        <end position="179"/>
    </location>
</feature>
<evidence type="ECO:0000259" key="8">
    <source>
        <dbReference type="PROSITE" id="PS51012"/>
    </source>
</evidence>
<dbReference type="Pfam" id="PF01061">
    <property type="entry name" value="ABC2_membrane"/>
    <property type="match status" value="1"/>
</dbReference>
<evidence type="ECO:0000256" key="5">
    <source>
        <dbReference type="ARBA" id="ARBA00023251"/>
    </source>
</evidence>
<evidence type="ECO:0000313" key="9">
    <source>
        <dbReference type="EMBL" id="PVE10668.1"/>
    </source>
</evidence>
<feature type="transmembrane region" description="Helical" evidence="6">
    <location>
        <begin position="191"/>
        <end position="210"/>
    </location>
</feature>
<dbReference type="GO" id="GO:0043190">
    <property type="term" value="C:ATP-binding cassette (ABC) transporter complex"/>
    <property type="evidence" value="ECO:0007669"/>
    <property type="project" value="InterPro"/>
</dbReference>
<keyword evidence="2 6" id="KW-0812">Transmembrane</keyword>
<keyword evidence="4 6" id="KW-0472">Membrane</keyword>
<comment type="similarity">
    <text evidence="6">Belongs to the ABC-2 integral membrane protein family.</text>
</comment>
<evidence type="ECO:0000256" key="3">
    <source>
        <dbReference type="ARBA" id="ARBA00022989"/>
    </source>
</evidence>
<organism evidence="9 10">
    <name type="scientific">Streptomyces scopuliridis RB72</name>
    <dbReference type="NCBI Taxonomy" id="1440053"/>
    <lineage>
        <taxon>Bacteria</taxon>
        <taxon>Bacillati</taxon>
        <taxon>Actinomycetota</taxon>
        <taxon>Actinomycetes</taxon>
        <taxon>Kitasatosporales</taxon>
        <taxon>Streptomycetaceae</taxon>
        <taxon>Streptomyces</taxon>
    </lineage>
</organism>
<keyword evidence="3 6" id="KW-1133">Transmembrane helix</keyword>
<dbReference type="InterPro" id="IPR000412">
    <property type="entry name" value="ABC_2_transport"/>
</dbReference>
<dbReference type="PANTHER" id="PTHR43027">
    <property type="entry name" value="DOXORUBICIN RESISTANCE ABC TRANSPORTER PERMEASE PROTEIN DRRC-RELATED"/>
    <property type="match status" value="1"/>
</dbReference>
<feature type="transmembrane region" description="Helical" evidence="6">
    <location>
        <begin position="123"/>
        <end position="147"/>
    </location>
</feature>
<dbReference type="GO" id="GO:0046677">
    <property type="term" value="P:response to antibiotic"/>
    <property type="evidence" value="ECO:0007669"/>
    <property type="project" value="UniProtKB-KW"/>
</dbReference>
<accession>A0A2T7T6C4</accession>
<gene>
    <name evidence="9" type="ORF">Y717_26810</name>
</gene>
<dbReference type="GO" id="GO:0140359">
    <property type="term" value="F:ABC-type transporter activity"/>
    <property type="evidence" value="ECO:0007669"/>
    <property type="project" value="InterPro"/>
</dbReference>
<dbReference type="InterPro" id="IPR047817">
    <property type="entry name" value="ABC2_TM_bact-type"/>
</dbReference>
<feature type="transmembrane region" description="Helical" evidence="6">
    <location>
        <begin position="44"/>
        <end position="61"/>
    </location>
</feature>
<dbReference type="OrthoDB" id="3214063at2"/>
<evidence type="ECO:0000256" key="1">
    <source>
        <dbReference type="ARBA" id="ARBA00004141"/>
    </source>
</evidence>
<dbReference type="PROSITE" id="PS51012">
    <property type="entry name" value="ABC_TM2"/>
    <property type="match status" value="1"/>
</dbReference>
<dbReference type="InterPro" id="IPR052902">
    <property type="entry name" value="ABC-2_transporter"/>
</dbReference>
<comment type="subcellular location">
    <subcellularLocation>
        <location evidence="6">Cell membrane</location>
        <topology evidence="6">Multi-pass membrane protein</topology>
    </subcellularLocation>
    <subcellularLocation>
        <location evidence="1">Membrane</location>
        <topology evidence="1">Multi-pass membrane protein</topology>
    </subcellularLocation>
</comment>
<evidence type="ECO:0000256" key="4">
    <source>
        <dbReference type="ARBA" id="ARBA00023136"/>
    </source>
</evidence>
<dbReference type="STRING" id="1440053.GCA_000718095_00838"/>
<feature type="transmembrane region" description="Helical" evidence="6">
    <location>
        <begin position="246"/>
        <end position="264"/>
    </location>
</feature>
<protein>
    <recommendedName>
        <fullName evidence="6">Transport permease protein</fullName>
    </recommendedName>
</protein>
<dbReference type="RefSeq" id="WP_030350026.1">
    <property type="nucleotide sequence ID" value="NZ_AZSP01000179.1"/>
</dbReference>
<dbReference type="PIRSF" id="PIRSF006648">
    <property type="entry name" value="DrrB"/>
    <property type="match status" value="1"/>
</dbReference>
<evidence type="ECO:0000256" key="7">
    <source>
        <dbReference type="SAM" id="MobiDB-lite"/>
    </source>
</evidence>